<dbReference type="AlphaFoldDB" id="A0A4S8L619"/>
<dbReference type="EMBL" id="ML179638">
    <property type="protein sequence ID" value="THU83823.1"/>
    <property type="molecule type" value="Genomic_DNA"/>
</dbReference>
<keyword evidence="2" id="KW-1185">Reference proteome</keyword>
<evidence type="ECO:0000313" key="1">
    <source>
        <dbReference type="EMBL" id="THU83823.1"/>
    </source>
</evidence>
<protein>
    <submittedName>
        <fullName evidence="1">Uncharacterized protein</fullName>
    </submittedName>
</protein>
<gene>
    <name evidence="1" type="ORF">K435DRAFT_420160</name>
</gene>
<evidence type="ECO:0000313" key="2">
    <source>
        <dbReference type="Proteomes" id="UP000297245"/>
    </source>
</evidence>
<accession>A0A4S8L619</accession>
<sequence length="83" mass="9527">MQDCVVLSTRLADLFAIQAGSISPARMTMIIWLIITNGYVKDGNYHRSLKLLSVVQYNILLEHRNFNLLPLAQHRPSSTHQHR</sequence>
<name>A0A4S8L619_DENBC</name>
<reference evidence="1 2" key="1">
    <citation type="journal article" date="2019" name="Nat. Ecol. Evol.">
        <title>Megaphylogeny resolves global patterns of mushroom evolution.</title>
        <authorList>
            <person name="Varga T."/>
            <person name="Krizsan K."/>
            <person name="Foldi C."/>
            <person name="Dima B."/>
            <person name="Sanchez-Garcia M."/>
            <person name="Sanchez-Ramirez S."/>
            <person name="Szollosi G.J."/>
            <person name="Szarkandi J.G."/>
            <person name="Papp V."/>
            <person name="Albert L."/>
            <person name="Andreopoulos W."/>
            <person name="Angelini C."/>
            <person name="Antonin V."/>
            <person name="Barry K.W."/>
            <person name="Bougher N.L."/>
            <person name="Buchanan P."/>
            <person name="Buyck B."/>
            <person name="Bense V."/>
            <person name="Catcheside P."/>
            <person name="Chovatia M."/>
            <person name="Cooper J."/>
            <person name="Damon W."/>
            <person name="Desjardin D."/>
            <person name="Finy P."/>
            <person name="Geml J."/>
            <person name="Haridas S."/>
            <person name="Hughes K."/>
            <person name="Justo A."/>
            <person name="Karasinski D."/>
            <person name="Kautmanova I."/>
            <person name="Kiss B."/>
            <person name="Kocsube S."/>
            <person name="Kotiranta H."/>
            <person name="LaButti K.M."/>
            <person name="Lechner B.E."/>
            <person name="Liimatainen K."/>
            <person name="Lipzen A."/>
            <person name="Lukacs Z."/>
            <person name="Mihaltcheva S."/>
            <person name="Morgado L.N."/>
            <person name="Niskanen T."/>
            <person name="Noordeloos M.E."/>
            <person name="Ohm R.A."/>
            <person name="Ortiz-Santana B."/>
            <person name="Ovrebo C."/>
            <person name="Racz N."/>
            <person name="Riley R."/>
            <person name="Savchenko A."/>
            <person name="Shiryaev A."/>
            <person name="Soop K."/>
            <person name="Spirin V."/>
            <person name="Szebenyi C."/>
            <person name="Tomsovsky M."/>
            <person name="Tulloss R.E."/>
            <person name="Uehling J."/>
            <person name="Grigoriev I.V."/>
            <person name="Vagvolgyi C."/>
            <person name="Papp T."/>
            <person name="Martin F.M."/>
            <person name="Miettinen O."/>
            <person name="Hibbett D.S."/>
            <person name="Nagy L.G."/>
        </authorList>
    </citation>
    <scope>NUCLEOTIDE SEQUENCE [LARGE SCALE GENOMIC DNA]</scope>
    <source>
        <strain evidence="1 2">CBS 962.96</strain>
    </source>
</reference>
<organism evidence="1 2">
    <name type="scientific">Dendrothele bispora (strain CBS 962.96)</name>
    <dbReference type="NCBI Taxonomy" id="1314807"/>
    <lineage>
        <taxon>Eukaryota</taxon>
        <taxon>Fungi</taxon>
        <taxon>Dikarya</taxon>
        <taxon>Basidiomycota</taxon>
        <taxon>Agaricomycotina</taxon>
        <taxon>Agaricomycetes</taxon>
        <taxon>Agaricomycetidae</taxon>
        <taxon>Agaricales</taxon>
        <taxon>Agaricales incertae sedis</taxon>
        <taxon>Dendrothele</taxon>
    </lineage>
</organism>
<proteinExistence type="predicted"/>
<dbReference type="Proteomes" id="UP000297245">
    <property type="component" value="Unassembled WGS sequence"/>
</dbReference>